<evidence type="ECO:0008006" key="3">
    <source>
        <dbReference type="Google" id="ProtNLM"/>
    </source>
</evidence>
<comment type="caution">
    <text evidence="1">The sequence shown here is derived from an EMBL/GenBank/DDBJ whole genome shotgun (WGS) entry which is preliminary data.</text>
</comment>
<evidence type="ECO:0000313" key="1">
    <source>
        <dbReference type="EMBL" id="EOR95543.1"/>
    </source>
</evidence>
<dbReference type="EMBL" id="AQPN01000048">
    <property type="protein sequence ID" value="EOR95543.1"/>
    <property type="molecule type" value="Genomic_DNA"/>
</dbReference>
<protein>
    <recommendedName>
        <fullName evidence="3">DUF4174 domain-containing protein</fullName>
    </recommendedName>
</protein>
<accession>R9GV29</accession>
<evidence type="ECO:0000313" key="2">
    <source>
        <dbReference type="Proteomes" id="UP000014174"/>
    </source>
</evidence>
<organism evidence="1 2">
    <name type="scientific">Arcticibacter svalbardensis MN12-7</name>
    <dbReference type="NCBI Taxonomy" id="1150600"/>
    <lineage>
        <taxon>Bacteria</taxon>
        <taxon>Pseudomonadati</taxon>
        <taxon>Bacteroidota</taxon>
        <taxon>Sphingobacteriia</taxon>
        <taxon>Sphingobacteriales</taxon>
        <taxon>Sphingobacteriaceae</taxon>
        <taxon>Arcticibacter</taxon>
    </lineage>
</organism>
<keyword evidence="2" id="KW-1185">Reference proteome</keyword>
<name>R9GV29_9SPHI</name>
<sequence length="82" mass="8954">MPMAMQNKDVQIVMNDLSDAKTKAASLPMLKKAGIEKFASKNTGTGMLYFIDAKTKKLISEVSLAENNEQIKKVYMAALAKG</sequence>
<dbReference type="Proteomes" id="UP000014174">
    <property type="component" value="Unassembled WGS sequence"/>
</dbReference>
<dbReference type="AlphaFoldDB" id="R9GV29"/>
<gene>
    <name evidence="1" type="ORF">ADIARSV_1279</name>
</gene>
<proteinExistence type="predicted"/>
<reference evidence="1 2" key="1">
    <citation type="journal article" date="2013" name="Genome Announc.">
        <title>Draft Genome Sequence of Arcticibacter svalbardensis Strain MN12-7T, a Member of the Family Sphingobacteriaceae Isolated from an Arctic Soil Sample.</title>
        <authorList>
            <person name="Shivaji S."/>
            <person name="Ara S."/>
            <person name="Prasad S."/>
            <person name="Manasa B.P."/>
            <person name="Begum Z."/>
            <person name="Singh A."/>
            <person name="Kumar Pinnaka A."/>
        </authorList>
    </citation>
    <scope>NUCLEOTIDE SEQUENCE [LARGE SCALE GENOMIC DNA]</scope>
    <source>
        <strain evidence="1 2">MN12-7</strain>
    </source>
</reference>
<dbReference type="eggNOG" id="ENOG502ZPM9">
    <property type="taxonomic scope" value="Bacteria"/>
</dbReference>